<dbReference type="Gene3D" id="3.90.550.10">
    <property type="entry name" value="Spore Coat Polysaccharide Biosynthesis Protein SpsA, Chain A"/>
    <property type="match status" value="1"/>
</dbReference>
<organism evidence="2 3">
    <name type="scientific">Mesorhizobium robiniae</name>
    <dbReference type="NCBI Taxonomy" id="559315"/>
    <lineage>
        <taxon>Bacteria</taxon>
        <taxon>Pseudomonadati</taxon>
        <taxon>Pseudomonadota</taxon>
        <taxon>Alphaproteobacteria</taxon>
        <taxon>Hyphomicrobiales</taxon>
        <taxon>Phyllobacteriaceae</taxon>
        <taxon>Mesorhizobium</taxon>
    </lineage>
</organism>
<evidence type="ECO:0000313" key="3">
    <source>
        <dbReference type="Proteomes" id="UP001549204"/>
    </source>
</evidence>
<feature type="domain" description="Glycosyltransferase 2-like" evidence="1">
    <location>
        <begin position="132"/>
        <end position="194"/>
    </location>
</feature>
<dbReference type="RefSeq" id="WP_354494281.1">
    <property type="nucleotide sequence ID" value="NZ_JBEPMC010000015.1"/>
</dbReference>
<evidence type="ECO:0000313" key="2">
    <source>
        <dbReference type="EMBL" id="MET3583116.1"/>
    </source>
</evidence>
<dbReference type="Pfam" id="PF00535">
    <property type="entry name" value="Glycos_transf_2"/>
    <property type="match status" value="1"/>
</dbReference>
<dbReference type="SUPFAM" id="SSF53448">
    <property type="entry name" value="Nucleotide-diphospho-sugar transferases"/>
    <property type="match status" value="1"/>
</dbReference>
<dbReference type="Proteomes" id="UP001549204">
    <property type="component" value="Unassembled WGS sequence"/>
</dbReference>
<sequence>MTVFLDRQALLCITNSEPVSSRAAPNKVTSDKVCGVKMVEEQPTYSLVVEMENAKSIDWDEIGVGLTALAREIAAVSPAGFARPRVVISHGGRDSDAASLRSSISNEAPQLEQVADLIFTACPGGRYYELKNNGILSTDGDIVIFIDSDTVAESGWLPTLLDPFQDPKITCVNGYTYLSHDDFFSRTFALIWFFPMPQGDARFASKRAINANNSAFRRDWIVNHPFAKNNGFKVSCTLLTHELRREGHKILNVNARVYHYSPRGWRFFYWRALVTGRDADRKFVELKSPSRTQRIVKSFSRWFTMSWRTTRRITGHARQTGMPLWQIPFSLIVGLAFYSLAFWGQLSFAAGLVGDEIEVVPDYVGHS</sequence>
<reference evidence="2 3" key="1">
    <citation type="submission" date="2024-06" db="EMBL/GenBank/DDBJ databases">
        <title>Genomic Encyclopedia of Type Strains, Phase IV (KMG-IV): sequencing the most valuable type-strain genomes for metagenomic binning, comparative biology and taxonomic classification.</title>
        <authorList>
            <person name="Goeker M."/>
        </authorList>
    </citation>
    <scope>NUCLEOTIDE SEQUENCE [LARGE SCALE GENOMIC DNA]</scope>
    <source>
        <strain evidence="2 3">DSM 100022</strain>
    </source>
</reference>
<evidence type="ECO:0000259" key="1">
    <source>
        <dbReference type="Pfam" id="PF00535"/>
    </source>
</evidence>
<protein>
    <recommendedName>
        <fullName evidence="1">Glycosyltransferase 2-like domain-containing protein</fullName>
    </recommendedName>
</protein>
<name>A0ABV2GXV5_9HYPH</name>
<dbReference type="EMBL" id="JBEPMC010000015">
    <property type="protein sequence ID" value="MET3583116.1"/>
    <property type="molecule type" value="Genomic_DNA"/>
</dbReference>
<keyword evidence="3" id="KW-1185">Reference proteome</keyword>
<gene>
    <name evidence="2" type="ORF">ABID19_006178</name>
</gene>
<proteinExistence type="predicted"/>
<dbReference type="InterPro" id="IPR029044">
    <property type="entry name" value="Nucleotide-diphossugar_trans"/>
</dbReference>
<accession>A0ABV2GXV5</accession>
<comment type="caution">
    <text evidence="2">The sequence shown here is derived from an EMBL/GenBank/DDBJ whole genome shotgun (WGS) entry which is preliminary data.</text>
</comment>
<dbReference type="InterPro" id="IPR001173">
    <property type="entry name" value="Glyco_trans_2-like"/>
</dbReference>